<dbReference type="InterPro" id="IPR017871">
    <property type="entry name" value="ABC_transporter-like_CS"/>
</dbReference>
<dbReference type="EMBL" id="BAABIC010000025">
    <property type="protein sequence ID" value="GAA4708043.1"/>
    <property type="molecule type" value="Genomic_DNA"/>
</dbReference>
<sequence>MSGDVWLRVRGVAKSFAGVPALDGVDLDIRAGEVHGLIGQNGAGKSTLIKILAGVHRPGAGTIEIEGEPVTFPDAAASAAAGIAVLHQEPQVVGDMAVYENVYLGLVPPRAGPLLKRNAMRRTCREMLERLGVTLDVDERISALSAAQVAMVGLARCLLLGARLIIMDEPTASLGAHEVEQVYRTVERLRADGLSVVYVSHRLDEIAALCDRATVLRDGRLVGELGHEKLQDRRELVQMILGVEPSRLVRAEEREPGEVALSARGLCWRNRVVDVDLDVRRGEVTGIAGFVGAGRSELAHLLFGAARPDAGWIEINGTPFRASSPREGIRRGVALLPEDRRHQASVGEWTVRENLTLAALSSFASGGFVRRRRERERYAIDEGRLGIKAVGAESRFSHLSGGNQQKVVIAKWLATDADILIFDEPTQGVDVGAQEEIHRLVRDIADQGRAVLFISSDLEETLRVSDRLLVMREGRIVADRRARTSTLQEVLALCFGAARDPLEEIVG</sequence>
<reference evidence="11" key="1">
    <citation type="journal article" date="2019" name="Int. J. Syst. Evol. Microbiol.">
        <title>The Global Catalogue of Microorganisms (GCM) 10K type strain sequencing project: providing services to taxonomists for standard genome sequencing and annotation.</title>
        <authorList>
            <consortium name="The Broad Institute Genomics Platform"/>
            <consortium name="The Broad Institute Genome Sequencing Center for Infectious Disease"/>
            <person name="Wu L."/>
            <person name="Ma J."/>
        </authorList>
    </citation>
    <scope>NUCLEOTIDE SEQUENCE [LARGE SCALE GENOMIC DNA]</scope>
    <source>
        <strain evidence="11">JCM 18055</strain>
    </source>
</reference>
<dbReference type="Proteomes" id="UP001500325">
    <property type="component" value="Unassembled WGS sequence"/>
</dbReference>
<keyword evidence="6 10" id="KW-0067">ATP-binding</keyword>
<proteinExistence type="predicted"/>
<evidence type="ECO:0000256" key="7">
    <source>
        <dbReference type="ARBA" id="ARBA00022967"/>
    </source>
</evidence>
<keyword evidence="2" id="KW-1003">Cell membrane</keyword>
<dbReference type="InterPro" id="IPR003593">
    <property type="entry name" value="AAA+_ATPase"/>
</dbReference>
<evidence type="ECO:0000256" key="8">
    <source>
        <dbReference type="ARBA" id="ARBA00023136"/>
    </source>
</evidence>
<keyword evidence="4" id="KW-0677">Repeat</keyword>
<comment type="caution">
    <text evidence="10">The sequence shown here is derived from an EMBL/GenBank/DDBJ whole genome shotgun (WGS) entry which is preliminary data.</text>
</comment>
<evidence type="ECO:0000313" key="11">
    <source>
        <dbReference type="Proteomes" id="UP001500325"/>
    </source>
</evidence>
<dbReference type="CDD" id="cd03215">
    <property type="entry name" value="ABC_Carb_Monos_II"/>
    <property type="match status" value="1"/>
</dbReference>
<organism evidence="10 11">
    <name type="scientific">Pseudonocardia yuanmonensis</name>
    <dbReference type="NCBI Taxonomy" id="1095914"/>
    <lineage>
        <taxon>Bacteria</taxon>
        <taxon>Bacillati</taxon>
        <taxon>Actinomycetota</taxon>
        <taxon>Actinomycetes</taxon>
        <taxon>Pseudonocardiales</taxon>
        <taxon>Pseudonocardiaceae</taxon>
        <taxon>Pseudonocardia</taxon>
    </lineage>
</organism>
<feature type="domain" description="ABC transporter" evidence="9">
    <location>
        <begin position="243"/>
        <end position="498"/>
    </location>
</feature>
<name>A0ABP8XJA5_9PSEU</name>
<keyword evidence="11" id="KW-1185">Reference proteome</keyword>
<protein>
    <submittedName>
        <fullName evidence="10">Sugar ABC transporter ATP-binding protein</fullName>
    </submittedName>
</protein>
<keyword evidence="1" id="KW-0813">Transport</keyword>
<evidence type="ECO:0000256" key="5">
    <source>
        <dbReference type="ARBA" id="ARBA00022741"/>
    </source>
</evidence>
<dbReference type="SMART" id="SM00382">
    <property type="entry name" value="AAA"/>
    <property type="match status" value="2"/>
</dbReference>
<dbReference type="PROSITE" id="PS50893">
    <property type="entry name" value="ABC_TRANSPORTER_2"/>
    <property type="match status" value="2"/>
</dbReference>
<dbReference type="PANTHER" id="PTHR43790">
    <property type="entry name" value="CARBOHYDRATE TRANSPORT ATP-BINDING PROTEIN MG119-RELATED"/>
    <property type="match status" value="1"/>
</dbReference>
<evidence type="ECO:0000259" key="9">
    <source>
        <dbReference type="PROSITE" id="PS50893"/>
    </source>
</evidence>
<keyword evidence="8" id="KW-0472">Membrane</keyword>
<dbReference type="PANTHER" id="PTHR43790:SF3">
    <property type="entry name" value="D-ALLOSE IMPORT ATP-BINDING PROTEIN ALSA-RELATED"/>
    <property type="match status" value="1"/>
</dbReference>
<dbReference type="Gene3D" id="3.40.50.300">
    <property type="entry name" value="P-loop containing nucleotide triphosphate hydrolases"/>
    <property type="match status" value="2"/>
</dbReference>
<dbReference type="CDD" id="cd03216">
    <property type="entry name" value="ABC_Carb_Monos_I"/>
    <property type="match status" value="1"/>
</dbReference>
<evidence type="ECO:0000256" key="4">
    <source>
        <dbReference type="ARBA" id="ARBA00022737"/>
    </source>
</evidence>
<dbReference type="InterPro" id="IPR050107">
    <property type="entry name" value="ABC_carbohydrate_import_ATPase"/>
</dbReference>
<dbReference type="InterPro" id="IPR027417">
    <property type="entry name" value="P-loop_NTPase"/>
</dbReference>
<dbReference type="GO" id="GO:0005524">
    <property type="term" value="F:ATP binding"/>
    <property type="evidence" value="ECO:0007669"/>
    <property type="project" value="UniProtKB-KW"/>
</dbReference>
<keyword evidence="7" id="KW-1278">Translocase</keyword>
<keyword evidence="5" id="KW-0547">Nucleotide-binding</keyword>
<dbReference type="InterPro" id="IPR003439">
    <property type="entry name" value="ABC_transporter-like_ATP-bd"/>
</dbReference>
<keyword evidence="3" id="KW-0762">Sugar transport</keyword>
<dbReference type="PROSITE" id="PS00211">
    <property type="entry name" value="ABC_TRANSPORTER_1"/>
    <property type="match status" value="1"/>
</dbReference>
<evidence type="ECO:0000256" key="1">
    <source>
        <dbReference type="ARBA" id="ARBA00022448"/>
    </source>
</evidence>
<evidence type="ECO:0000256" key="3">
    <source>
        <dbReference type="ARBA" id="ARBA00022597"/>
    </source>
</evidence>
<evidence type="ECO:0000256" key="6">
    <source>
        <dbReference type="ARBA" id="ARBA00022840"/>
    </source>
</evidence>
<accession>A0ABP8XJA5</accession>
<evidence type="ECO:0000313" key="10">
    <source>
        <dbReference type="EMBL" id="GAA4708043.1"/>
    </source>
</evidence>
<dbReference type="SUPFAM" id="SSF52540">
    <property type="entry name" value="P-loop containing nucleoside triphosphate hydrolases"/>
    <property type="match status" value="2"/>
</dbReference>
<dbReference type="Pfam" id="PF00005">
    <property type="entry name" value="ABC_tran"/>
    <property type="match status" value="2"/>
</dbReference>
<gene>
    <name evidence="10" type="ORF">GCM10023215_56520</name>
</gene>
<feature type="domain" description="ABC transporter" evidence="9">
    <location>
        <begin position="7"/>
        <end position="243"/>
    </location>
</feature>
<dbReference type="RefSeq" id="WP_345383813.1">
    <property type="nucleotide sequence ID" value="NZ_BAABIC010000025.1"/>
</dbReference>
<evidence type="ECO:0000256" key="2">
    <source>
        <dbReference type="ARBA" id="ARBA00022475"/>
    </source>
</evidence>